<organism evidence="2 3">
    <name type="scientific">Eumeta variegata</name>
    <name type="common">Bagworm moth</name>
    <name type="synonym">Eumeta japonica</name>
    <dbReference type="NCBI Taxonomy" id="151549"/>
    <lineage>
        <taxon>Eukaryota</taxon>
        <taxon>Metazoa</taxon>
        <taxon>Ecdysozoa</taxon>
        <taxon>Arthropoda</taxon>
        <taxon>Hexapoda</taxon>
        <taxon>Insecta</taxon>
        <taxon>Pterygota</taxon>
        <taxon>Neoptera</taxon>
        <taxon>Endopterygota</taxon>
        <taxon>Lepidoptera</taxon>
        <taxon>Glossata</taxon>
        <taxon>Ditrysia</taxon>
        <taxon>Tineoidea</taxon>
        <taxon>Psychidae</taxon>
        <taxon>Oiketicinae</taxon>
        <taxon>Eumeta</taxon>
    </lineage>
</organism>
<dbReference type="AlphaFoldDB" id="A0A4C1UCN0"/>
<protein>
    <submittedName>
        <fullName evidence="2">Uncharacterized protein</fullName>
    </submittedName>
</protein>
<evidence type="ECO:0000256" key="1">
    <source>
        <dbReference type="SAM" id="MobiDB-lite"/>
    </source>
</evidence>
<keyword evidence="3" id="KW-1185">Reference proteome</keyword>
<dbReference type="Proteomes" id="UP000299102">
    <property type="component" value="Unassembled WGS sequence"/>
</dbReference>
<proteinExistence type="predicted"/>
<comment type="caution">
    <text evidence="2">The sequence shown here is derived from an EMBL/GenBank/DDBJ whole genome shotgun (WGS) entry which is preliminary data.</text>
</comment>
<accession>A0A4C1UCN0</accession>
<evidence type="ECO:0000313" key="3">
    <source>
        <dbReference type="Proteomes" id="UP000299102"/>
    </source>
</evidence>
<reference evidence="2 3" key="1">
    <citation type="journal article" date="2019" name="Commun. Biol.">
        <title>The bagworm genome reveals a unique fibroin gene that provides high tensile strength.</title>
        <authorList>
            <person name="Kono N."/>
            <person name="Nakamura H."/>
            <person name="Ohtoshi R."/>
            <person name="Tomita M."/>
            <person name="Numata K."/>
            <person name="Arakawa K."/>
        </authorList>
    </citation>
    <scope>NUCLEOTIDE SEQUENCE [LARGE SCALE GENOMIC DNA]</scope>
</reference>
<gene>
    <name evidence="2" type="ORF">EVAR_10432_1</name>
</gene>
<evidence type="ECO:0000313" key="2">
    <source>
        <dbReference type="EMBL" id="GBP24205.1"/>
    </source>
</evidence>
<sequence>MQFRVQPDDYYGSLKCNARARAAGQSSARVDGAANQDETTAPFHGRVDSPRVAVRNCVRRTPPPFRSLRPPAVTPEHPQRAQTPPRRTPITLPALELGTTLGSSYPPLRIFGSILELL</sequence>
<feature type="compositionally biased region" description="Low complexity" evidence="1">
    <location>
        <begin position="80"/>
        <end position="89"/>
    </location>
</feature>
<feature type="region of interest" description="Disordered" evidence="1">
    <location>
        <begin position="60"/>
        <end position="91"/>
    </location>
</feature>
<feature type="region of interest" description="Disordered" evidence="1">
    <location>
        <begin position="22"/>
        <end position="48"/>
    </location>
</feature>
<name>A0A4C1UCN0_EUMVA</name>
<dbReference type="EMBL" id="BGZK01000158">
    <property type="protein sequence ID" value="GBP24205.1"/>
    <property type="molecule type" value="Genomic_DNA"/>
</dbReference>